<feature type="domain" description="Haemin-degrading HemS/ChuX" evidence="1">
    <location>
        <begin position="206"/>
        <end position="338"/>
    </location>
</feature>
<dbReference type="CDD" id="cd16831">
    <property type="entry name" value="HemS-like_C"/>
    <property type="match status" value="1"/>
</dbReference>
<name>A0A844HJI7_9RHOB</name>
<dbReference type="SUPFAM" id="SSF144064">
    <property type="entry name" value="Heme iron utilization protein-like"/>
    <property type="match status" value="1"/>
</dbReference>
<dbReference type="Gene3D" id="3.40.1570.10">
    <property type="entry name" value="HemS/ChuS/ChuX like domains"/>
    <property type="match status" value="2"/>
</dbReference>
<evidence type="ECO:0000259" key="1">
    <source>
        <dbReference type="Pfam" id="PF05171"/>
    </source>
</evidence>
<organism evidence="2 3">
    <name type="scientific">Paracoccus litorisediminis</name>
    <dbReference type="NCBI Taxonomy" id="2006130"/>
    <lineage>
        <taxon>Bacteria</taxon>
        <taxon>Pseudomonadati</taxon>
        <taxon>Pseudomonadota</taxon>
        <taxon>Alphaproteobacteria</taxon>
        <taxon>Rhodobacterales</taxon>
        <taxon>Paracoccaceae</taxon>
        <taxon>Paracoccus</taxon>
    </lineage>
</organism>
<evidence type="ECO:0000313" key="3">
    <source>
        <dbReference type="Proteomes" id="UP000449846"/>
    </source>
</evidence>
<dbReference type="AlphaFoldDB" id="A0A844HJI7"/>
<gene>
    <name evidence="2" type="ORF">GL300_12870</name>
</gene>
<dbReference type="CDD" id="cd16830">
    <property type="entry name" value="HemS-like_N"/>
    <property type="match status" value="1"/>
</dbReference>
<dbReference type="InterPro" id="IPR007845">
    <property type="entry name" value="HemS/ChuX_dom"/>
</dbReference>
<feature type="domain" description="Haemin-degrading HemS/ChuX" evidence="1">
    <location>
        <begin position="29"/>
        <end position="155"/>
    </location>
</feature>
<dbReference type="Proteomes" id="UP000449846">
    <property type="component" value="Unassembled WGS sequence"/>
</dbReference>
<dbReference type="Pfam" id="PF05171">
    <property type="entry name" value="HemS"/>
    <property type="match status" value="2"/>
</dbReference>
<evidence type="ECO:0000313" key="2">
    <source>
        <dbReference type="EMBL" id="MTH60100.1"/>
    </source>
</evidence>
<dbReference type="RefSeq" id="WP_155040041.1">
    <property type="nucleotide sequence ID" value="NZ_WMIG01000006.1"/>
</dbReference>
<dbReference type="GO" id="GO:0006826">
    <property type="term" value="P:iron ion transport"/>
    <property type="evidence" value="ECO:0007669"/>
    <property type="project" value="InterPro"/>
</dbReference>
<dbReference type="OrthoDB" id="316630at2"/>
<accession>A0A844HJI7</accession>
<dbReference type="EMBL" id="WMIG01000006">
    <property type="protein sequence ID" value="MTH60100.1"/>
    <property type="molecule type" value="Genomic_DNA"/>
</dbReference>
<proteinExistence type="predicted"/>
<reference evidence="2 3" key="1">
    <citation type="submission" date="2019-11" db="EMBL/GenBank/DDBJ databases">
        <authorList>
            <person name="Dong K."/>
        </authorList>
    </citation>
    <scope>NUCLEOTIDE SEQUENCE [LARGE SCALE GENOMIC DNA]</scope>
    <source>
        <strain evidence="2 3">NBRC 112902</strain>
    </source>
</reference>
<comment type="caution">
    <text evidence="2">The sequence shown here is derived from an EMBL/GenBank/DDBJ whole genome shotgun (WGS) entry which is preliminary data.</text>
</comment>
<protein>
    <submittedName>
        <fullName evidence="2">Hemin-degrading factor</fullName>
    </submittedName>
</protein>
<sequence length="346" mass="38002">MTTHSPADLRRLQAEDTGRPVDLAAKLGLPEAALVLAHVGHGVQRIDPTLGRLIPAIQSLGEVMALTRNRSCVIEKVGTYNEFHDGEHAAMTLDAEIDMRFFPRHWVHAFAVEKETEASVKRSVQVFDAAGDAVHKVHLRETSDLTAWQALKRDLVVADQSDSAEFGVRAPVEPAKAAPERIDALRREWSEMTDTHQFNTLIHRLKMNRLGAYRVAGAPYVRPLAVDAVPALLERVHAGNVGIMFFVGNMGCIEIHSGRIESLKPMGPWLNVLDPRFNLHLRGDHIAEVWAVEKPTKRGPAISVEAFDAEGALIFQCFGLRPEKGGDAAEWAALVQGLPVLAEAAE</sequence>
<keyword evidence="3" id="KW-1185">Reference proteome</keyword>
<dbReference type="InterPro" id="IPR053733">
    <property type="entry name" value="Heme_Transport_Util_sf"/>
</dbReference>